<feature type="transmembrane region" description="Helical" evidence="9">
    <location>
        <begin position="85"/>
        <end position="108"/>
    </location>
</feature>
<keyword evidence="3 9" id="KW-1003">Cell membrane</keyword>
<comment type="similarity">
    <text evidence="2 9">Belongs to the CN hydrolase family. Apolipoprotein N-acyltransferase subfamily.</text>
</comment>
<evidence type="ECO:0000256" key="2">
    <source>
        <dbReference type="ARBA" id="ARBA00010065"/>
    </source>
</evidence>
<keyword evidence="12" id="KW-1185">Reference proteome</keyword>
<feature type="domain" description="CN hydrolase" evidence="10">
    <location>
        <begin position="224"/>
        <end position="485"/>
    </location>
</feature>
<dbReference type="SUPFAM" id="SSF56317">
    <property type="entry name" value="Carbon-nitrogen hydrolase"/>
    <property type="match status" value="1"/>
</dbReference>
<dbReference type="RefSeq" id="WP_408077494.1">
    <property type="nucleotide sequence ID" value="NZ_JBELQC010000001.1"/>
</dbReference>
<dbReference type="EC" id="2.3.1.269" evidence="9"/>
<evidence type="ECO:0000256" key="3">
    <source>
        <dbReference type="ARBA" id="ARBA00022475"/>
    </source>
</evidence>
<protein>
    <recommendedName>
        <fullName evidence="9">Apolipoprotein N-acyltransferase</fullName>
        <shortName evidence="9">ALP N-acyltransferase</shortName>
        <ecNumber evidence="9">2.3.1.269</ecNumber>
    </recommendedName>
</protein>
<organism evidence="11 12">
    <name type="scientific">Sphingomonas plantiphila</name>
    <dbReference type="NCBI Taxonomy" id="3163295"/>
    <lineage>
        <taxon>Bacteria</taxon>
        <taxon>Pseudomonadati</taxon>
        <taxon>Pseudomonadota</taxon>
        <taxon>Alphaproteobacteria</taxon>
        <taxon>Sphingomonadales</taxon>
        <taxon>Sphingomonadaceae</taxon>
        <taxon>Sphingomonas</taxon>
    </lineage>
</organism>
<evidence type="ECO:0000256" key="5">
    <source>
        <dbReference type="ARBA" id="ARBA00022692"/>
    </source>
</evidence>
<evidence type="ECO:0000256" key="9">
    <source>
        <dbReference type="HAMAP-Rule" id="MF_01148"/>
    </source>
</evidence>
<reference evidence="11 12" key="1">
    <citation type="submission" date="2024-06" db="EMBL/GenBank/DDBJ databases">
        <authorList>
            <person name="Kaempfer P."/>
            <person name="Viver T."/>
        </authorList>
    </citation>
    <scope>NUCLEOTIDE SEQUENCE [LARGE SCALE GENOMIC DNA]</scope>
    <source>
        <strain evidence="11 12">ST-64</strain>
    </source>
</reference>
<evidence type="ECO:0000313" key="12">
    <source>
        <dbReference type="Proteomes" id="UP001629244"/>
    </source>
</evidence>
<keyword evidence="6 9" id="KW-1133">Transmembrane helix</keyword>
<feature type="transmembrane region" description="Helical" evidence="9">
    <location>
        <begin position="190"/>
        <end position="212"/>
    </location>
</feature>
<dbReference type="EMBL" id="JBELQC010000001">
    <property type="protein sequence ID" value="MFL9840559.1"/>
    <property type="molecule type" value="Genomic_DNA"/>
</dbReference>
<feature type="transmembrane region" description="Helical" evidence="9">
    <location>
        <begin position="491"/>
        <end position="514"/>
    </location>
</feature>
<dbReference type="NCBIfam" id="TIGR00546">
    <property type="entry name" value="lnt"/>
    <property type="match status" value="1"/>
</dbReference>
<dbReference type="PROSITE" id="PS50263">
    <property type="entry name" value="CN_HYDROLASE"/>
    <property type="match status" value="1"/>
</dbReference>
<evidence type="ECO:0000256" key="4">
    <source>
        <dbReference type="ARBA" id="ARBA00022679"/>
    </source>
</evidence>
<comment type="subcellular location">
    <subcellularLocation>
        <location evidence="1 9">Cell membrane</location>
        <topology evidence="1 9">Multi-pass membrane protein</topology>
    </subcellularLocation>
</comment>
<evidence type="ECO:0000259" key="10">
    <source>
        <dbReference type="PROSITE" id="PS50263"/>
    </source>
</evidence>
<comment type="function">
    <text evidence="9">Catalyzes the phospholipid dependent N-acylation of the N-terminal cysteine of apolipoprotein, the last step in lipoprotein maturation.</text>
</comment>
<proteinExistence type="inferred from homology"/>
<evidence type="ECO:0000256" key="8">
    <source>
        <dbReference type="ARBA" id="ARBA00023315"/>
    </source>
</evidence>
<dbReference type="InterPro" id="IPR004563">
    <property type="entry name" value="Apolipo_AcylTrfase"/>
</dbReference>
<dbReference type="HAMAP" id="MF_01148">
    <property type="entry name" value="Lnt"/>
    <property type="match status" value="1"/>
</dbReference>
<dbReference type="Gene3D" id="3.60.110.10">
    <property type="entry name" value="Carbon-nitrogen hydrolase"/>
    <property type="match status" value="1"/>
</dbReference>
<dbReference type="InterPro" id="IPR003010">
    <property type="entry name" value="C-N_Hydrolase"/>
</dbReference>
<feature type="transmembrane region" description="Helical" evidence="9">
    <location>
        <begin position="51"/>
        <end position="70"/>
    </location>
</feature>
<comment type="caution">
    <text evidence="11">The sequence shown here is derived from an EMBL/GenBank/DDBJ whole genome shotgun (WGS) entry which is preliminary data.</text>
</comment>
<dbReference type="GO" id="GO:0016746">
    <property type="term" value="F:acyltransferase activity"/>
    <property type="evidence" value="ECO:0007669"/>
    <property type="project" value="UniProtKB-KW"/>
</dbReference>
<accession>A0ABW8YKP1</accession>
<dbReference type="Pfam" id="PF20154">
    <property type="entry name" value="LNT_N"/>
    <property type="match status" value="1"/>
</dbReference>
<comment type="catalytic activity">
    <reaction evidence="9">
        <text>N-terminal S-1,2-diacyl-sn-glyceryl-L-cysteinyl-[lipoprotein] + a glycerophospholipid = N-acyl-S-1,2-diacyl-sn-glyceryl-L-cysteinyl-[lipoprotein] + a 2-acyl-sn-glycero-3-phospholipid + H(+)</text>
        <dbReference type="Rhea" id="RHEA:48228"/>
        <dbReference type="Rhea" id="RHEA-COMP:14681"/>
        <dbReference type="Rhea" id="RHEA-COMP:14684"/>
        <dbReference type="ChEBI" id="CHEBI:15378"/>
        <dbReference type="ChEBI" id="CHEBI:136912"/>
        <dbReference type="ChEBI" id="CHEBI:140656"/>
        <dbReference type="ChEBI" id="CHEBI:140657"/>
        <dbReference type="ChEBI" id="CHEBI:140660"/>
        <dbReference type="EC" id="2.3.1.269"/>
    </reaction>
</comment>
<dbReference type="Proteomes" id="UP001629244">
    <property type="component" value="Unassembled WGS sequence"/>
</dbReference>
<feature type="transmembrane region" description="Helical" evidence="9">
    <location>
        <begin position="160"/>
        <end position="183"/>
    </location>
</feature>
<keyword evidence="8 9" id="KW-0012">Acyltransferase</keyword>
<name>A0ABW8YKP1_9SPHN</name>
<gene>
    <name evidence="9 11" type="primary">lnt</name>
    <name evidence="11" type="ORF">ABS767_06245</name>
</gene>
<sequence length="519" mass="55248">MSALPRPRLIALLTGAVSATAFAPLDWWVAGLVCFAILLRLTHEAPTLKQALLRGWLFGLGHFTVGNNWIQHAFTYQDKMPAELGYVAVVLLSLYLAVYPALAMGLAWRFGQARRLDVPFVLVAGAAWIVAEYLRGVLFTGYPWNPLGVIWLPVSGVAQIASWIGTYALSGLTVVVAGALLLASQRQWRFPVAVAVALVLASVSAIGAGVAAPSGPGRPIVRVLQPNVGQETVLDGSYAQKALTELLRLSNDTATILPGGPVPRLIVWPEGTVDYWIEDGYPSAWYAKNDPRTVRAMIAQTLGPKDIALIGGTGLLFKGDDKLDAATNSVFAIDAAGTILGRYDKAHLVPYGEYLPMRTILEPLGVSRLVSGEIDFEPGPGPQTLAIPGFGTIGMQICYEIIFSGQTVDPAKRPAILFNPSNDAWFGAWGPPQHLAQARMRAIEEGLPILRATPTGISAIIDARGTIVAAAGMGESKAIEAPMPTALPPTLFARLGNLAAAIVAALQLAIAIAFRRFAR</sequence>
<evidence type="ECO:0000256" key="1">
    <source>
        <dbReference type="ARBA" id="ARBA00004651"/>
    </source>
</evidence>
<feature type="transmembrane region" description="Helical" evidence="9">
    <location>
        <begin position="12"/>
        <end position="39"/>
    </location>
</feature>
<dbReference type="Pfam" id="PF00795">
    <property type="entry name" value="CN_hydrolase"/>
    <property type="match status" value="1"/>
</dbReference>
<comment type="pathway">
    <text evidence="9">Protein modification; lipoprotein biosynthesis (N-acyl transfer).</text>
</comment>
<feature type="transmembrane region" description="Helical" evidence="9">
    <location>
        <begin position="120"/>
        <end position="140"/>
    </location>
</feature>
<keyword evidence="7 9" id="KW-0472">Membrane</keyword>
<evidence type="ECO:0000256" key="7">
    <source>
        <dbReference type="ARBA" id="ARBA00023136"/>
    </source>
</evidence>
<dbReference type="CDD" id="cd07571">
    <property type="entry name" value="ALP_N-acyl_transferase"/>
    <property type="match status" value="1"/>
</dbReference>
<dbReference type="InterPro" id="IPR045378">
    <property type="entry name" value="LNT_N"/>
</dbReference>
<keyword evidence="4 9" id="KW-0808">Transferase</keyword>
<dbReference type="PANTHER" id="PTHR38686:SF1">
    <property type="entry name" value="APOLIPOPROTEIN N-ACYLTRANSFERASE"/>
    <property type="match status" value="1"/>
</dbReference>
<dbReference type="InterPro" id="IPR036526">
    <property type="entry name" value="C-N_Hydrolase_sf"/>
</dbReference>
<evidence type="ECO:0000256" key="6">
    <source>
        <dbReference type="ARBA" id="ARBA00022989"/>
    </source>
</evidence>
<dbReference type="PANTHER" id="PTHR38686">
    <property type="entry name" value="APOLIPOPROTEIN N-ACYLTRANSFERASE"/>
    <property type="match status" value="1"/>
</dbReference>
<keyword evidence="5 9" id="KW-0812">Transmembrane</keyword>
<evidence type="ECO:0000313" key="11">
    <source>
        <dbReference type="EMBL" id="MFL9840559.1"/>
    </source>
</evidence>